<proteinExistence type="predicted"/>
<gene>
    <name evidence="2" type="ORF">AsFPU1_3504</name>
</gene>
<name>A0A401ILG3_APHSA</name>
<evidence type="ECO:0000313" key="3">
    <source>
        <dbReference type="Proteomes" id="UP000287247"/>
    </source>
</evidence>
<accession>A0A401ILG3</accession>
<protein>
    <recommendedName>
        <fullName evidence="4">PEP-CTERM protein-sorting domain-containing protein</fullName>
    </recommendedName>
</protein>
<dbReference type="InterPro" id="IPR026374">
    <property type="entry name" value="Cyano_PEP"/>
</dbReference>
<feature type="chain" id="PRO_5019292396" description="PEP-CTERM protein-sorting domain-containing protein" evidence="1">
    <location>
        <begin position="28"/>
        <end position="270"/>
    </location>
</feature>
<evidence type="ECO:0000256" key="1">
    <source>
        <dbReference type="SAM" id="SignalP"/>
    </source>
</evidence>
<reference evidence="3" key="1">
    <citation type="submission" date="2017-05" db="EMBL/GenBank/DDBJ databases">
        <title>Physiological properties and genetic analysis related to exopolysaccharide production of fresh-water unicellular cyanobacterium Aphanothece sacrum, Suizenji Nori, that has been cultured as a food source in Japan.</title>
        <authorList>
            <person name="Kanesaki Y."/>
            <person name="Yoshikawa S."/>
            <person name="Ohki K."/>
        </authorList>
    </citation>
    <scope>NUCLEOTIDE SEQUENCE [LARGE SCALE GENOMIC DNA]</scope>
    <source>
        <strain evidence="3">FPU1</strain>
    </source>
</reference>
<dbReference type="AlphaFoldDB" id="A0A401ILG3"/>
<dbReference type="Proteomes" id="UP000287247">
    <property type="component" value="Unassembled WGS sequence"/>
</dbReference>
<dbReference type="NCBIfam" id="TIGR04155">
    <property type="entry name" value="cyano_PEP"/>
    <property type="match status" value="1"/>
</dbReference>
<evidence type="ECO:0000313" key="2">
    <source>
        <dbReference type="EMBL" id="GBF82078.1"/>
    </source>
</evidence>
<keyword evidence="3" id="KW-1185">Reference proteome</keyword>
<comment type="caution">
    <text evidence="2">The sequence shown here is derived from an EMBL/GenBank/DDBJ whole genome shotgun (WGS) entry which is preliminary data.</text>
</comment>
<evidence type="ECO:0008006" key="4">
    <source>
        <dbReference type="Google" id="ProtNLM"/>
    </source>
</evidence>
<organism evidence="2 3">
    <name type="scientific">Aphanothece sacrum FPU1</name>
    <dbReference type="NCBI Taxonomy" id="1920663"/>
    <lineage>
        <taxon>Bacteria</taxon>
        <taxon>Bacillati</taxon>
        <taxon>Cyanobacteriota</taxon>
        <taxon>Cyanophyceae</taxon>
        <taxon>Oscillatoriophycideae</taxon>
        <taxon>Chroococcales</taxon>
        <taxon>Aphanothecaceae</taxon>
        <taxon>Aphanothece</taxon>
    </lineage>
</organism>
<dbReference type="EMBL" id="BDQK01000015">
    <property type="protein sequence ID" value="GBF82078.1"/>
    <property type="molecule type" value="Genomic_DNA"/>
</dbReference>
<sequence>MKNLLKPVVVFSGIMLSAVSGVGTAQAGILTPPPPDSTAAFSPVVNVGASGVRVKFLAASTCPVVGFAGVCDASGGANDGSLVPEVSTFDFLPPSGSGYGEFKVDNSQPDPTNSFSSARGGRIKDFVLPFLGQGERLNLNLPVNITAFLDFDPTGGDAVMDTFDATTLTSVVFQSTSPNSAVAQFSFNGIYHIDGQTFSGTVNISQPISGIDALEVIRRARRTNGFLTSYSGQTTVVPEPLTMLGAGAAFGFGSFFKRKISKTKKGDKAA</sequence>
<keyword evidence="1" id="KW-0732">Signal</keyword>
<feature type="signal peptide" evidence="1">
    <location>
        <begin position="1"/>
        <end position="27"/>
    </location>
</feature>